<dbReference type="Gene3D" id="3.40.50.300">
    <property type="entry name" value="P-loop containing nucleotide triphosphate hydrolases"/>
    <property type="match status" value="1"/>
</dbReference>
<dbReference type="EMBL" id="JAUSUG010000002">
    <property type="protein sequence ID" value="MDQ0253478.1"/>
    <property type="molecule type" value="Genomic_DNA"/>
</dbReference>
<keyword evidence="2" id="KW-0547">Nucleotide-binding</keyword>
<name>A0ABT9ZSM0_9BACI</name>
<proteinExistence type="predicted"/>
<dbReference type="PROSITE" id="PS00211">
    <property type="entry name" value="ABC_TRANSPORTER_1"/>
    <property type="match status" value="1"/>
</dbReference>
<feature type="domain" description="ABC transporter" evidence="4">
    <location>
        <begin position="4"/>
        <end position="234"/>
    </location>
</feature>
<dbReference type="PANTHER" id="PTHR42939">
    <property type="entry name" value="ABC TRANSPORTER ATP-BINDING PROTEIN ALBC-RELATED"/>
    <property type="match status" value="1"/>
</dbReference>
<dbReference type="GO" id="GO:0005524">
    <property type="term" value="F:ATP binding"/>
    <property type="evidence" value="ECO:0007669"/>
    <property type="project" value="UniProtKB-KW"/>
</dbReference>
<dbReference type="SUPFAM" id="SSF52540">
    <property type="entry name" value="P-loop containing nucleoside triphosphate hydrolases"/>
    <property type="match status" value="1"/>
</dbReference>
<keyword evidence="1" id="KW-0813">Transport</keyword>
<dbReference type="InterPro" id="IPR003593">
    <property type="entry name" value="AAA+_ATPase"/>
</dbReference>
<evidence type="ECO:0000313" key="5">
    <source>
        <dbReference type="EMBL" id="MDQ0253478.1"/>
    </source>
</evidence>
<organism evidence="5 6">
    <name type="scientific">Evansella vedderi</name>
    <dbReference type="NCBI Taxonomy" id="38282"/>
    <lineage>
        <taxon>Bacteria</taxon>
        <taxon>Bacillati</taxon>
        <taxon>Bacillota</taxon>
        <taxon>Bacilli</taxon>
        <taxon>Bacillales</taxon>
        <taxon>Bacillaceae</taxon>
        <taxon>Evansella</taxon>
    </lineage>
</organism>
<evidence type="ECO:0000256" key="1">
    <source>
        <dbReference type="ARBA" id="ARBA00022448"/>
    </source>
</evidence>
<evidence type="ECO:0000256" key="2">
    <source>
        <dbReference type="ARBA" id="ARBA00022741"/>
    </source>
</evidence>
<dbReference type="PANTHER" id="PTHR42939:SF1">
    <property type="entry name" value="ABC TRANSPORTER ATP-BINDING PROTEIN ALBC-RELATED"/>
    <property type="match status" value="1"/>
</dbReference>
<protein>
    <submittedName>
        <fullName evidence="5">ABC-2 type transport system ATP-binding protein</fullName>
    </submittedName>
</protein>
<dbReference type="SMART" id="SM00382">
    <property type="entry name" value="AAA"/>
    <property type="match status" value="1"/>
</dbReference>
<dbReference type="InterPro" id="IPR003439">
    <property type="entry name" value="ABC_transporter-like_ATP-bd"/>
</dbReference>
<dbReference type="Proteomes" id="UP001230005">
    <property type="component" value="Unassembled WGS sequence"/>
</dbReference>
<dbReference type="InterPro" id="IPR017871">
    <property type="entry name" value="ABC_transporter-like_CS"/>
</dbReference>
<evidence type="ECO:0000313" key="6">
    <source>
        <dbReference type="Proteomes" id="UP001230005"/>
    </source>
</evidence>
<evidence type="ECO:0000256" key="3">
    <source>
        <dbReference type="ARBA" id="ARBA00022840"/>
    </source>
</evidence>
<dbReference type="CDD" id="cd03230">
    <property type="entry name" value="ABC_DR_subfamily_A"/>
    <property type="match status" value="1"/>
</dbReference>
<gene>
    <name evidence="5" type="ORF">J2S74_000850</name>
</gene>
<reference evidence="5 6" key="1">
    <citation type="submission" date="2023-07" db="EMBL/GenBank/DDBJ databases">
        <title>Genomic Encyclopedia of Type Strains, Phase IV (KMG-IV): sequencing the most valuable type-strain genomes for metagenomic binning, comparative biology and taxonomic classification.</title>
        <authorList>
            <person name="Goeker M."/>
        </authorList>
    </citation>
    <scope>NUCLEOTIDE SEQUENCE [LARGE SCALE GENOMIC DNA]</scope>
    <source>
        <strain evidence="5 6">DSM 9768</strain>
    </source>
</reference>
<evidence type="ECO:0000259" key="4">
    <source>
        <dbReference type="PROSITE" id="PS50893"/>
    </source>
</evidence>
<dbReference type="PROSITE" id="PS50893">
    <property type="entry name" value="ABC_TRANSPORTER_2"/>
    <property type="match status" value="1"/>
</dbReference>
<accession>A0ABT9ZSM0</accession>
<keyword evidence="3 5" id="KW-0067">ATP-binding</keyword>
<dbReference type="InterPro" id="IPR051782">
    <property type="entry name" value="ABC_Transporter_VariousFunc"/>
</dbReference>
<dbReference type="InterPro" id="IPR027417">
    <property type="entry name" value="P-loop_NTPase"/>
</dbReference>
<dbReference type="Pfam" id="PF00005">
    <property type="entry name" value="ABC_tran"/>
    <property type="match status" value="1"/>
</dbReference>
<keyword evidence="6" id="KW-1185">Reference proteome</keyword>
<sequence length="260" mass="28918">MATIELKDIQKTYGKTEAVKHLNLTISEGELFGFLGPNGAGKTTTIKMMTGLLEPTEGTVEICGFDMWKKPMEAKRNIAYLPDQPNLYPKLTGWEFLRFIASVYQVNEDDFLERAEKYLHMFHLTDSAEDLLESYSHGMKQKIALVGALVHDPKVIFLDEPTVGLDPGSARKLKELLRELCDQGTTVFMSTHILEIAENMCDRVGIITNGSLLALGTMEELRAQGGNDKATLEDIFLELTAGEDSAELIRSLESEDVNGK</sequence>
<comment type="caution">
    <text evidence="5">The sequence shown here is derived from an EMBL/GenBank/DDBJ whole genome shotgun (WGS) entry which is preliminary data.</text>
</comment>